<proteinExistence type="predicted"/>
<dbReference type="EMBL" id="BMHV01000006">
    <property type="protein sequence ID" value="GGF58835.1"/>
    <property type="molecule type" value="Genomic_DNA"/>
</dbReference>
<dbReference type="PANTHER" id="PTHR30087:SF1">
    <property type="entry name" value="HYPOTHETICAL CYTOSOLIC PROTEIN"/>
    <property type="match status" value="1"/>
</dbReference>
<organism evidence="1 2">
    <name type="scientific">Terasakiella brassicae</name>
    <dbReference type="NCBI Taxonomy" id="1634917"/>
    <lineage>
        <taxon>Bacteria</taxon>
        <taxon>Pseudomonadati</taxon>
        <taxon>Pseudomonadota</taxon>
        <taxon>Alphaproteobacteria</taxon>
        <taxon>Rhodospirillales</taxon>
        <taxon>Terasakiellaceae</taxon>
        <taxon>Terasakiella</taxon>
    </lineage>
</organism>
<dbReference type="PANTHER" id="PTHR30087">
    <property type="entry name" value="INNER MEMBRANE PROTEIN"/>
    <property type="match status" value="1"/>
</dbReference>
<dbReference type="RefSeq" id="WP_188662480.1">
    <property type="nucleotide sequence ID" value="NZ_BMHV01000006.1"/>
</dbReference>
<name>A0A917BWA5_9PROT</name>
<evidence type="ECO:0008006" key="3">
    <source>
        <dbReference type="Google" id="ProtNLM"/>
    </source>
</evidence>
<evidence type="ECO:0000313" key="2">
    <source>
        <dbReference type="Proteomes" id="UP000632498"/>
    </source>
</evidence>
<keyword evidence="2" id="KW-1185">Reference proteome</keyword>
<comment type="caution">
    <text evidence="1">The sequence shown here is derived from an EMBL/GenBank/DDBJ whole genome shotgun (WGS) entry which is preliminary data.</text>
</comment>
<sequence>MEKILISACLFGEKVRYDGGDTLIDDPIMAQWKKEDRFIVLCPEVAGGLPVPRKPCERDLETGQVISQDGEDFTDAFHQGASIALNLAKKHNIRHALLKERSPSCGVNLIYDGTFTSNKIKGLGITAKLLKENGINIYSEFDLDQLKTDLHEK</sequence>
<dbReference type="InterPro" id="IPR007553">
    <property type="entry name" value="2-thiour_desulf"/>
</dbReference>
<gene>
    <name evidence="1" type="ORF">GCM10011332_10530</name>
</gene>
<accession>A0A917BWA5</accession>
<protein>
    <recommendedName>
        <fullName evidence="3">Purine-nucleoside phosphorylase</fullName>
    </recommendedName>
</protein>
<evidence type="ECO:0000313" key="1">
    <source>
        <dbReference type="EMBL" id="GGF58835.1"/>
    </source>
</evidence>
<reference evidence="1" key="1">
    <citation type="journal article" date="2014" name="Int. J. Syst. Evol. Microbiol.">
        <title>Complete genome sequence of Corynebacterium casei LMG S-19264T (=DSM 44701T), isolated from a smear-ripened cheese.</title>
        <authorList>
            <consortium name="US DOE Joint Genome Institute (JGI-PGF)"/>
            <person name="Walter F."/>
            <person name="Albersmeier A."/>
            <person name="Kalinowski J."/>
            <person name="Ruckert C."/>
        </authorList>
    </citation>
    <scope>NUCLEOTIDE SEQUENCE</scope>
    <source>
        <strain evidence="1">CGMCC 1.15254</strain>
    </source>
</reference>
<dbReference type="Proteomes" id="UP000632498">
    <property type="component" value="Unassembled WGS sequence"/>
</dbReference>
<dbReference type="Pfam" id="PF04463">
    <property type="entry name" value="2-thiour_desulf"/>
    <property type="match status" value="1"/>
</dbReference>
<reference evidence="1" key="2">
    <citation type="submission" date="2020-09" db="EMBL/GenBank/DDBJ databases">
        <authorList>
            <person name="Sun Q."/>
            <person name="Zhou Y."/>
        </authorList>
    </citation>
    <scope>NUCLEOTIDE SEQUENCE</scope>
    <source>
        <strain evidence="1">CGMCC 1.15254</strain>
    </source>
</reference>
<dbReference type="AlphaFoldDB" id="A0A917BWA5"/>